<name>A0ABY5IM86_9FLAO</name>
<evidence type="ECO:0000256" key="3">
    <source>
        <dbReference type="PROSITE-ProRule" id="PRU00169"/>
    </source>
</evidence>
<dbReference type="InterPro" id="IPR011006">
    <property type="entry name" value="CheY-like_superfamily"/>
</dbReference>
<keyword evidence="1 3" id="KW-0597">Phosphoprotein</keyword>
<dbReference type="InterPro" id="IPR039420">
    <property type="entry name" value="WalR-like"/>
</dbReference>
<dbReference type="InterPro" id="IPR001789">
    <property type="entry name" value="Sig_transdc_resp-reg_receiver"/>
</dbReference>
<evidence type="ECO:0000259" key="4">
    <source>
        <dbReference type="PROSITE" id="PS50043"/>
    </source>
</evidence>
<keyword evidence="7" id="KW-1185">Reference proteome</keyword>
<dbReference type="CDD" id="cd17535">
    <property type="entry name" value="REC_NarL-like"/>
    <property type="match status" value="1"/>
</dbReference>
<feature type="domain" description="HTH luxR-type" evidence="4">
    <location>
        <begin position="149"/>
        <end position="214"/>
    </location>
</feature>
<dbReference type="PROSITE" id="PS50110">
    <property type="entry name" value="RESPONSE_REGULATORY"/>
    <property type="match status" value="1"/>
</dbReference>
<dbReference type="PROSITE" id="PS50043">
    <property type="entry name" value="HTH_LUXR_2"/>
    <property type="match status" value="1"/>
</dbReference>
<reference evidence="6" key="1">
    <citation type="submission" date="2022-07" db="EMBL/GenBank/DDBJ databases">
        <title>Isolation, identification, and degradation of a PFOSA degrading strain from sewage treatment plant.</title>
        <authorList>
            <person name="Zhang L."/>
            <person name="Huo Y."/>
        </authorList>
    </citation>
    <scope>NUCLEOTIDE SEQUENCE</scope>
    <source>
        <strain evidence="6">C1</strain>
    </source>
</reference>
<dbReference type="InterPro" id="IPR016032">
    <property type="entry name" value="Sig_transdc_resp-reg_C-effctor"/>
</dbReference>
<dbReference type="SUPFAM" id="SSF52172">
    <property type="entry name" value="CheY-like"/>
    <property type="match status" value="1"/>
</dbReference>
<dbReference type="Proteomes" id="UP001059844">
    <property type="component" value="Chromosome"/>
</dbReference>
<dbReference type="PRINTS" id="PR00038">
    <property type="entry name" value="HTHLUXR"/>
</dbReference>
<accession>A0ABY5IM86</accession>
<dbReference type="CDD" id="cd06170">
    <property type="entry name" value="LuxR_C_like"/>
    <property type="match status" value="1"/>
</dbReference>
<gene>
    <name evidence="6" type="ORF">NOX80_09960</name>
</gene>
<evidence type="ECO:0000259" key="5">
    <source>
        <dbReference type="PROSITE" id="PS50110"/>
    </source>
</evidence>
<dbReference type="Gene3D" id="3.40.50.2300">
    <property type="match status" value="1"/>
</dbReference>
<dbReference type="PANTHER" id="PTHR43214">
    <property type="entry name" value="TWO-COMPONENT RESPONSE REGULATOR"/>
    <property type="match status" value="1"/>
</dbReference>
<feature type="modified residue" description="4-aspartylphosphate" evidence="3">
    <location>
        <position position="56"/>
    </location>
</feature>
<keyword evidence="2" id="KW-0238">DNA-binding</keyword>
<proteinExistence type="predicted"/>
<feature type="domain" description="Response regulatory" evidence="5">
    <location>
        <begin position="3"/>
        <end position="121"/>
    </location>
</feature>
<evidence type="ECO:0000256" key="2">
    <source>
        <dbReference type="ARBA" id="ARBA00023125"/>
    </source>
</evidence>
<evidence type="ECO:0000313" key="6">
    <source>
        <dbReference type="EMBL" id="UUC43958.1"/>
    </source>
</evidence>
<evidence type="ECO:0000256" key="1">
    <source>
        <dbReference type="ARBA" id="ARBA00022553"/>
    </source>
</evidence>
<protein>
    <submittedName>
        <fullName evidence="6">Response regulator transcription factor</fullName>
    </submittedName>
</protein>
<organism evidence="6 7">
    <name type="scientific">Flavobacterium cerinum</name>
    <dbReference type="NCBI Taxonomy" id="2502784"/>
    <lineage>
        <taxon>Bacteria</taxon>
        <taxon>Pseudomonadati</taxon>
        <taxon>Bacteroidota</taxon>
        <taxon>Flavobacteriia</taxon>
        <taxon>Flavobacteriales</taxon>
        <taxon>Flavobacteriaceae</taxon>
        <taxon>Flavobacterium</taxon>
    </lineage>
</organism>
<dbReference type="EMBL" id="CP101751">
    <property type="protein sequence ID" value="UUC43958.1"/>
    <property type="molecule type" value="Genomic_DNA"/>
</dbReference>
<dbReference type="SMART" id="SM00421">
    <property type="entry name" value="HTH_LUXR"/>
    <property type="match status" value="1"/>
</dbReference>
<dbReference type="SMART" id="SM00448">
    <property type="entry name" value="REC"/>
    <property type="match status" value="1"/>
</dbReference>
<dbReference type="SUPFAM" id="SSF46894">
    <property type="entry name" value="C-terminal effector domain of the bipartite response regulators"/>
    <property type="match status" value="1"/>
</dbReference>
<evidence type="ECO:0000313" key="7">
    <source>
        <dbReference type="Proteomes" id="UP001059844"/>
    </source>
</evidence>
<dbReference type="InterPro" id="IPR058245">
    <property type="entry name" value="NreC/VraR/RcsB-like_REC"/>
</dbReference>
<sequence length="224" mass="25993">MLRVGIVDDHKLFRKSLSFLINSFENTTVVLEAQNGNDLLDQMQEQDHALDLLLLDIQMPGMDGFETCEYIRKYYPEMKVLIVSQLTTKESIHKVMELGAHGFFTKNSEPEQLENAIRSIRDKDFYFGQELGMVLREAILWEKNNKPKVTASSITISDREMDVIRMACKELSSIEIADRLHINVRTVETHRKRIMEKTNSKNFIGVILFALRHQLISIEELSEF</sequence>
<dbReference type="RefSeq" id="WP_256549627.1">
    <property type="nucleotide sequence ID" value="NZ_CP101751.1"/>
</dbReference>
<dbReference type="Pfam" id="PF00072">
    <property type="entry name" value="Response_reg"/>
    <property type="match status" value="1"/>
</dbReference>
<dbReference type="InterPro" id="IPR000792">
    <property type="entry name" value="Tscrpt_reg_LuxR_C"/>
</dbReference>
<dbReference type="PANTHER" id="PTHR43214:SF43">
    <property type="entry name" value="TWO-COMPONENT RESPONSE REGULATOR"/>
    <property type="match status" value="1"/>
</dbReference>
<dbReference type="Pfam" id="PF00196">
    <property type="entry name" value="GerE"/>
    <property type="match status" value="1"/>
</dbReference>